<accession>A0AAV2N379</accession>
<dbReference type="GO" id="GO:0006361">
    <property type="term" value="P:transcription initiation at RNA polymerase I promoter"/>
    <property type="evidence" value="ECO:0007669"/>
    <property type="project" value="InterPro"/>
</dbReference>
<dbReference type="EMBL" id="OZ034824">
    <property type="protein sequence ID" value="CAL1674388.1"/>
    <property type="molecule type" value="Genomic_DNA"/>
</dbReference>
<dbReference type="PANTHER" id="PTHR12790:SF0">
    <property type="entry name" value="RNA POLYMERASE I-SPECIFIC TRANSCRIPTION INITIATION FACTOR RRN3-RELATED"/>
    <property type="match status" value="1"/>
</dbReference>
<evidence type="ECO:0008006" key="4">
    <source>
        <dbReference type="Google" id="ProtNLM"/>
    </source>
</evidence>
<protein>
    <recommendedName>
        <fullName evidence="4">RNA polymerase I-specific transcription initiation factor RRN3</fullName>
    </recommendedName>
</protein>
<dbReference type="PANTHER" id="PTHR12790">
    <property type="entry name" value="TRANSCRIPTION INITIATION FACTOR IA RRN3"/>
    <property type="match status" value="1"/>
</dbReference>
<dbReference type="InterPro" id="IPR007991">
    <property type="entry name" value="RNA_pol_I_trans_ini_fac_RRN3"/>
</dbReference>
<dbReference type="Pfam" id="PF05327">
    <property type="entry name" value="RRN3"/>
    <property type="match status" value="1"/>
</dbReference>
<reference evidence="2 3" key="1">
    <citation type="submission" date="2024-04" db="EMBL/GenBank/DDBJ databases">
        <authorList>
            <consortium name="Molecular Ecology Group"/>
        </authorList>
    </citation>
    <scope>NUCLEOTIDE SEQUENCE [LARGE SCALE GENOMIC DNA]</scope>
</reference>
<evidence type="ECO:0000256" key="1">
    <source>
        <dbReference type="ARBA" id="ARBA00010098"/>
    </source>
</evidence>
<dbReference type="GO" id="GO:0001181">
    <property type="term" value="F:RNA polymerase I general transcription initiation factor activity"/>
    <property type="evidence" value="ECO:0007669"/>
    <property type="project" value="InterPro"/>
</dbReference>
<gene>
    <name evidence="2" type="ORF">LPLAT_LOCUS1068</name>
</gene>
<keyword evidence="3" id="KW-1185">Reference proteome</keyword>
<dbReference type="GO" id="GO:0001042">
    <property type="term" value="F:RNA polymerase I core binding"/>
    <property type="evidence" value="ECO:0007669"/>
    <property type="project" value="TreeGrafter"/>
</dbReference>
<evidence type="ECO:0000313" key="2">
    <source>
        <dbReference type="EMBL" id="CAL1674388.1"/>
    </source>
</evidence>
<proteinExistence type="inferred from homology"/>
<evidence type="ECO:0000313" key="3">
    <source>
        <dbReference type="Proteomes" id="UP001497644"/>
    </source>
</evidence>
<comment type="similarity">
    <text evidence="1">Belongs to the RRN3 family.</text>
</comment>
<organism evidence="2 3">
    <name type="scientific">Lasius platythorax</name>
    <dbReference type="NCBI Taxonomy" id="488582"/>
    <lineage>
        <taxon>Eukaryota</taxon>
        <taxon>Metazoa</taxon>
        <taxon>Ecdysozoa</taxon>
        <taxon>Arthropoda</taxon>
        <taxon>Hexapoda</taxon>
        <taxon>Insecta</taxon>
        <taxon>Pterygota</taxon>
        <taxon>Neoptera</taxon>
        <taxon>Endopterygota</taxon>
        <taxon>Hymenoptera</taxon>
        <taxon>Apocrita</taxon>
        <taxon>Aculeata</taxon>
        <taxon>Formicoidea</taxon>
        <taxon>Formicidae</taxon>
        <taxon>Formicinae</taxon>
        <taxon>Lasius</taxon>
        <taxon>Lasius</taxon>
    </lineage>
</organism>
<dbReference type="GO" id="GO:0005634">
    <property type="term" value="C:nucleus"/>
    <property type="evidence" value="ECO:0007669"/>
    <property type="project" value="TreeGrafter"/>
</dbReference>
<dbReference type="AlphaFoldDB" id="A0AAV2N379"/>
<name>A0AAV2N379_9HYME</name>
<dbReference type="Proteomes" id="UP001497644">
    <property type="component" value="Chromosome 1"/>
</dbReference>
<sequence length="558" mass="64365">MSVVSSRVSSVSSIIKATGIRSQLNKQSSRIHYFKLPKDIKSILCNFKAGNGIKEYEKLIHALKEDAIQDSDLAEFLSEARQCISLLDTRHELFIQILLRIQWTTKSSEVISTYKLFLQDLVCMQTLYIKTVINSLVQLFKSVEDNNAERKPGEFKDEDIRRLNHIHDILHKILEVVPMSSQVLLQSLALQFPYIAHGTYTHEIYIYALLQILNYAPQLRSDILSLIINRLTLLDVNIPRKEASDDEEDNVMGDCTNETVDGDNLTTVNNDADKIKKNVPLIVHTMDMCMELFFKYMHEFCFANGALQIESLRILYFDILRAFETVILPTHASQYVQYITFYICSFKAIVAETFTDWLWRKVIDPNVAPVLRQSAVCYISSLLATASFISSGLVRLTMSKLITWIRNYINMQEYSKYVDDDTKPHAVFYSVCQAFFHLFIARHKEFVSSKNGMLFLQELDIPRIVTCRLNPLKMCNTEIVHSFADITSTYQLAYCYTIIENNERNQLPIFGMKTHLPVLVSNFFPFESYTLQHSGQRIVSLFHSNVADADSRSTKRYE</sequence>